<dbReference type="Gene3D" id="4.10.240.10">
    <property type="entry name" value="Zn(2)-C6 fungal-type DNA-binding domain"/>
    <property type="match status" value="1"/>
</dbReference>
<keyword evidence="1" id="KW-0805">Transcription regulation</keyword>
<evidence type="ECO:0000256" key="4">
    <source>
        <dbReference type="ARBA" id="ARBA00023242"/>
    </source>
</evidence>
<protein>
    <recommendedName>
        <fullName evidence="5">Zn(2)-C6 fungal-type domain-containing protein</fullName>
    </recommendedName>
</protein>
<dbReference type="EMBL" id="JBFXLT010000115">
    <property type="protein sequence ID" value="KAL2808335.1"/>
    <property type="molecule type" value="Genomic_DNA"/>
</dbReference>
<name>A0ABR4GZ50_9EURO</name>
<feature type="domain" description="Zn(2)-C6 fungal-type" evidence="5">
    <location>
        <begin position="15"/>
        <end position="47"/>
    </location>
</feature>
<keyword evidence="7" id="KW-1185">Reference proteome</keyword>
<dbReference type="Proteomes" id="UP001610334">
    <property type="component" value="Unassembled WGS sequence"/>
</dbReference>
<evidence type="ECO:0000256" key="3">
    <source>
        <dbReference type="ARBA" id="ARBA00023163"/>
    </source>
</evidence>
<evidence type="ECO:0000259" key="5">
    <source>
        <dbReference type="PROSITE" id="PS50048"/>
    </source>
</evidence>
<dbReference type="SMART" id="SM00066">
    <property type="entry name" value="GAL4"/>
    <property type="match status" value="1"/>
</dbReference>
<reference evidence="6 7" key="1">
    <citation type="submission" date="2024-07" db="EMBL/GenBank/DDBJ databases">
        <title>Section-level genome sequencing and comparative genomics of Aspergillus sections Usti and Cavernicolus.</title>
        <authorList>
            <consortium name="Lawrence Berkeley National Laboratory"/>
            <person name="Nybo J.L."/>
            <person name="Vesth T.C."/>
            <person name="Theobald S."/>
            <person name="Frisvad J.C."/>
            <person name="Larsen T.O."/>
            <person name="Kjaerboelling I."/>
            <person name="Rothschild-Mancinelli K."/>
            <person name="Lyhne E.K."/>
            <person name="Kogle M.E."/>
            <person name="Barry K."/>
            <person name="Clum A."/>
            <person name="Na H."/>
            <person name="Ledsgaard L."/>
            <person name="Lin J."/>
            <person name="Lipzen A."/>
            <person name="Kuo A."/>
            <person name="Riley R."/>
            <person name="Mondo S."/>
            <person name="Labutti K."/>
            <person name="Haridas S."/>
            <person name="Pangalinan J."/>
            <person name="Salamov A.A."/>
            <person name="Simmons B.A."/>
            <person name="Magnuson J.K."/>
            <person name="Chen J."/>
            <person name="Drula E."/>
            <person name="Henrissat B."/>
            <person name="Wiebenga A."/>
            <person name="Lubbers R.J."/>
            <person name="Gomes A.C."/>
            <person name="Makela M.R."/>
            <person name="Stajich J."/>
            <person name="Grigoriev I.V."/>
            <person name="Mortensen U.H."/>
            <person name="De Vries R.P."/>
            <person name="Baker S.E."/>
            <person name="Andersen M.R."/>
        </authorList>
    </citation>
    <scope>NUCLEOTIDE SEQUENCE [LARGE SCALE GENOMIC DNA]</scope>
    <source>
        <strain evidence="6 7">CBS 588.65</strain>
    </source>
</reference>
<dbReference type="InterPro" id="IPR036864">
    <property type="entry name" value="Zn2-C6_fun-type_DNA-bd_sf"/>
</dbReference>
<gene>
    <name evidence="6" type="ORF">BJX63DRAFT_39434</name>
</gene>
<dbReference type="SUPFAM" id="SSF57701">
    <property type="entry name" value="Zn2/Cys6 DNA-binding domain"/>
    <property type="match status" value="1"/>
</dbReference>
<keyword evidence="2" id="KW-0238">DNA-binding</keyword>
<dbReference type="InterPro" id="IPR051127">
    <property type="entry name" value="Fungal_SecMet_Regulators"/>
</dbReference>
<dbReference type="PANTHER" id="PTHR47424:SF3">
    <property type="entry name" value="REGULATORY PROTEIN GAL4"/>
    <property type="match status" value="1"/>
</dbReference>
<proteinExistence type="predicted"/>
<dbReference type="CDD" id="cd00067">
    <property type="entry name" value="GAL4"/>
    <property type="match status" value="1"/>
</dbReference>
<evidence type="ECO:0000313" key="7">
    <source>
        <dbReference type="Proteomes" id="UP001610334"/>
    </source>
</evidence>
<keyword evidence="3" id="KW-0804">Transcription</keyword>
<dbReference type="InterPro" id="IPR001138">
    <property type="entry name" value="Zn2Cys6_DnaBD"/>
</dbReference>
<keyword evidence="4" id="KW-0539">Nucleus</keyword>
<sequence>MDPFSAHQTRKTRSACDRCHSQKLRCVRRAGQSHCERCLRLDGVCRFAPRARRGSKKTTRIRPEAAPVSTMQSTFNTLSTPSTVLDSAMDLAWPIADESWIESLDLSTTDVANQDIQRPDNAYHLDSAWPLVGSGMGSAVQPLATIHTALDPQPVRSPALTGTHELANLSIALCRSRQDLPFIFDDLFNLTTQFTHLIKRRSLSTDPEDESTALMLGSCYSRLTGIYSTIFSLIHCCIEHSAGTPRPRPAGALILPNVQLGPLSSPSLHVDMETPLSLEKAVMYISMIVVFSAQLWGQLADVVRERQVGTERSLVSNMWNEMREKVDGLLKTIDSTRSYLVDQVA</sequence>
<dbReference type="PANTHER" id="PTHR47424">
    <property type="entry name" value="REGULATORY PROTEIN GAL4"/>
    <property type="match status" value="1"/>
</dbReference>
<comment type="caution">
    <text evidence="6">The sequence shown here is derived from an EMBL/GenBank/DDBJ whole genome shotgun (WGS) entry which is preliminary data.</text>
</comment>
<evidence type="ECO:0000256" key="1">
    <source>
        <dbReference type="ARBA" id="ARBA00023015"/>
    </source>
</evidence>
<evidence type="ECO:0000256" key="2">
    <source>
        <dbReference type="ARBA" id="ARBA00023125"/>
    </source>
</evidence>
<accession>A0ABR4GZ50</accession>
<evidence type="ECO:0000313" key="6">
    <source>
        <dbReference type="EMBL" id="KAL2808335.1"/>
    </source>
</evidence>
<dbReference type="PROSITE" id="PS00463">
    <property type="entry name" value="ZN2_CY6_FUNGAL_1"/>
    <property type="match status" value="1"/>
</dbReference>
<organism evidence="6 7">
    <name type="scientific">Aspergillus granulosus</name>
    <dbReference type="NCBI Taxonomy" id="176169"/>
    <lineage>
        <taxon>Eukaryota</taxon>
        <taxon>Fungi</taxon>
        <taxon>Dikarya</taxon>
        <taxon>Ascomycota</taxon>
        <taxon>Pezizomycotina</taxon>
        <taxon>Eurotiomycetes</taxon>
        <taxon>Eurotiomycetidae</taxon>
        <taxon>Eurotiales</taxon>
        <taxon>Aspergillaceae</taxon>
        <taxon>Aspergillus</taxon>
        <taxon>Aspergillus subgen. Nidulantes</taxon>
    </lineage>
</organism>
<dbReference type="PROSITE" id="PS50048">
    <property type="entry name" value="ZN2_CY6_FUNGAL_2"/>
    <property type="match status" value="1"/>
</dbReference>